<keyword evidence="8 12" id="KW-0808">Transferase</keyword>
<comment type="caution">
    <text evidence="16">The sequence shown here is derived from an EMBL/GenBank/DDBJ whole genome shotgun (WGS) entry which is preliminary data.</text>
</comment>
<feature type="binding site" evidence="13">
    <location>
        <position position="169"/>
    </location>
    <ligand>
        <name>substrate</name>
    </ligand>
</feature>
<dbReference type="FunFam" id="3.20.20.70:FF:000030">
    <property type="entry name" value="Nicotinate-nucleotide pyrophosphorylase, carboxylating"/>
    <property type="match status" value="1"/>
</dbReference>
<dbReference type="SUPFAM" id="SSF51690">
    <property type="entry name" value="Nicotinate/Quinolinate PRTase C-terminal domain-like"/>
    <property type="match status" value="1"/>
</dbReference>
<dbReference type="InterPro" id="IPR004393">
    <property type="entry name" value="NadC"/>
</dbReference>
<comment type="subunit">
    <text evidence="4">Hexamer formed by 3 homodimers.</text>
</comment>
<sequence>MNSRYSYEDAVKDSVRRALAEDIGIGDVTTLATVPAGAQAEAIILCKEEGVLAGAQVAKEAFRQVEDRVEVTFLFNNGERINVGDELAKLSGPGRGILVAERTALNFLQHLSGIATLTFRFVAAVDGTRAKILDTRKTTPGLRALEKAAVRCGWGYNHRMGLYDMILIKDNHIAACGSLAAAVKAAQNSHGDLKIEVECATLDQVKEALEIDGIDRIMLDNMSLDMMREAVQLVKGKVELEASGGVSLETVRDIALTGVAYISVGALTHSAKALDISLEITAIKP</sequence>
<feature type="binding site" evidence="13">
    <location>
        <position position="159"/>
    </location>
    <ligand>
        <name>substrate</name>
    </ligand>
</feature>
<dbReference type="SUPFAM" id="SSF54675">
    <property type="entry name" value="Nicotinate/Quinolinate PRTase N-terminal domain-like"/>
    <property type="match status" value="1"/>
</dbReference>
<dbReference type="PANTHER" id="PTHR32179">
    <property type="entry name" value="NICOTINATE-NUCLEOTIDE PYROPHOSPHORYLASE [CARBOXYLATING]"/>
    <property type="match status" value="1"/>
</dbReference>
<organism evidence="16 17">
    <name type="scientific">candidate division TA06 bacterium B3_TA06</name>
    <dbReference type="NCBI Taxonomy" id="2012487"/>
    <lineage>
        <taxon>Bacteria</taxon>
        <taxon>Bacteria division TA06</taxon>
    </lineage>
</organism>
<name>A0A532VAE1_UNCT6</name>
<evidence type="ECO:0000256" key="1">
    <source>
        <dbReference type="ARBA" id="ARBA00003237"/>
    </source>
</evidence>
<dbReference type="Proteomes" id="UP000317778">
    <property type="component" value="Unassembled WGS sequence"/>
</dbReference>
<dbReference type="GO" id="GO:0034213">
    <property type="term" value="P:quinolinate catabolic process"/>
    <property type="evidence" value="ECO:0007669"/>
    <property type="project" value="TreeGrafter"/>
</dbReference>
<feature type="binding site" evidence="13">
    <location>
        <begin position="264"/>
        <end position="266"/>
    </location>
    <ligand>
        <name>substrate</name>
    </ligand>
</feature>
<dbReference type="EC" id="2.4.2.19" evidence="5"/>
<feature type="domain" description="Quinolinate phosphoribosyl transferase N-terminal" evidence="15">
    <location>
        <begin position="27"/>
        <end position="112"/>
    </location>
</feature>
<evidence type="ECO:0000259" key="14">
    <source>
        <dbReference type="Pfam" id="PF01729"/>
    </source>
</evidence>
<feature type="binding site" evidence="13">
    <location>
        <position position="102"/>
    </location>
    <ligand>
        <name>substrate</name>
    </ligand>
</feature>
<dbReference type="InterPro" id="IPR022412">
    <property type="entry name" value="Quinolinate_PRibosylTrfase_N"/>
</dbReference>
<dbReference type="PANTHER" id="PTHR32179:SF3">
    <property type="entry name" value="NICOTINATE-NUCLEOTIDE PYROPHOSPHORYLASE [CARBOXYLATING]"/>
    <property type="match status" value="1"/>
</dbReference>
<protein>
    <recommendedName>
        <fullName evidence="11">Probable nicotinate-nucleotide pyrophosphorylase [carboxylating]</fullName>
        <ecNumber evidence="5">2.4.2.19</ecNumber>
    </recommendedName>
    <alternativeName>
        <fullName evidence="9">Quinolinate phosphoribosyltransferase [decarboxylating]</fullName>
    </alternativeName>
</protein>
<dbReference type="GO" id="GO:0009435">
    <property type="term" value="P:NAD+ biosynthetic process"/>
    <property type="evidence" value="ECO:0007669"/>
    <property type="project" value="UniProtKB-UniPathway"/>
</dbReference>
<dbReference type="Pfam" id="PF01729">
    <property type="entry name" value="QRPTase_C"/>
    <property type="match status" value="1"/>
</dbReference>
<evidence type="ECO:0000259" key="15">
    <source>
        <dbReference type="Pfam" id="PF02749"/>
    </source>
</evidence>
<reference evidence="16 17" key="1">
    <citation type="submission" date="2017-06" db="EMBL/GenBank/DDBJ databases">
        <title>Novel microbial phyla capable of carbon fixation and sulfur reduction in deep-sea sediments.</title>
        <authorList>
            <person name="Huang J."/>
            <person name="Baker B."/>
            <person name="Wang Y."/>
        </authorList>
    </citation>
    <scope>NUCLEOTIDE SEQUENCE [LARGE SCALE GENOMIC DNA]</scope>
    <source>
        <strain evidence="16">B3_TA06</strain>
    </source>
</reference>
<evidence type="ECO:0000256" key="2">
    <source>
        <dbReference type="ARBA" id="ARBA00004893"/>
    </source>
</evidence>
<dbReference type="Gene3D" id="3.90.1170.20">
    <property type="entry name" value="Quinolinate phosphoribosyl transferase, N-terminal domain"/>
    <property type="match status" value="1"/>
</dbReference>
<evidence type="ECO:0000256" key="7">
    <source>
        <dbReference type="ARBA" id="ARBA00022676"/>
    </source>
</evidence>
<proteinExistence type="inferred from homology"/>
<evidence type="ECO:0000256" key="5">
    <source>
        <dbReference type="ARBA" id="ARBA00011944"/>
    </source>
</evidence>
<keyword evidence="6" id="KW-0662">Pyridine nucleotide biosynthesis</keyword>
<dbReference type="GO" id="GO:0004514">
    <property type="term" value="F:nicotinate-nucleotide diphosphorylase (carboxylating) activity"/>
    <property type="evidence" value="ECO:0007669"/>
    <property type="project" value="UniProtKB-EC"/>
</dbReference>
<dbReference type="PIRSF" id="PIRSF006250">
    <property type="entry name" value="NadC_ModD"/>
    <property type="match status" value="1"/>
</dbReference>
<dbReference type="InterPro" id="IPR036068">
    <property type="entry name" value="Nicotinate_pribotase-like_C"/>
</dbReference>
<evidence type="ECO:0000256" key="13">
    <source>
        <dbReference type="PIRSR" id="PIRSR006250-1"/>
    </source>
</evidence>
<dbReference type="Pfam" id="PF02749">
    <property type="entry name" value="QRPTase_N"/>
    <property type="match status" value="1"/>
</dbReference>
<feature type="binding site" evidence="13">
    <location>
        <begin position="135"/>
        <end position="137"/>
    </location>
    <ligand>
        <name>substrate</name>
    </ligand>
</feature>
<keyword evidence="7 12" id="KW-0328">Glycosyltransferase</keyword>
<evidence type="ECO:0000256" key="9">
    <source>
        <dbReference type="ARBA" id="ARBA00033102"/>
    </source>
</evidence>
<evidence type="ECO:0000313" key="17">
    <source>
        <dbReference type="Proteomes" id="UP000317778"/>
    </source>
</evidence>
<dbReference type="Gene3D" id="3.20.20.70">
    <property type="entry name" value="Aldolase class I"/>
    <property type="match status" value="1"/>
</dbReference>
<dbReference type="InterPro" id="IPR037128">
    <property type="entry name" value="Quinolinate_PRibosylTase_N_sf"/>
</dbReference>
<dbReference type="InterPro" id="IPR013785">
    <property type="entry name" value="Aldolase_TIM"/>
</dbReference>
<dbReference type="AlphaFoldDB" id="A0A532VAE1"/>
<gene>
    <name evidence="16" type="primary">nadC</name>
    <name evidence="16" type="ORF">CEE36_00070</name>
</gene>
<comment type="pathway">
    <text evidence="2">Cofactor biosynthesis; NAD(+) biosynthesis; nicotinate D-ribonucleotide from quinolinate: step 1/1.</text>
</comment>
<feature type="binding site" evidence="13">
    <location>
        <position position="198"/>
    </location>
    <ligand>
        <name>substrate</name>
    </ligand>
</feature>
<comment type="catalytic activity">
    <reaction evidence="10">
        <text>nicotinate beta-D-ribonucleotide + CO2 + diphosphate = quinolinate + 5-phospho-alpha-D-ribose 1-diphosphate + 2 H(+)</text>
        <dbReference type="Rhea" id="RHEA:12733"/>
        <dbReference type="ChEBI" id="CHEBI:15378"/>
        <dbReference type="ChEBI" id="CHEBI:16526"/>
        <dbReference type="ChEBI" id="CHEBI:29959"/>
        <dbReference type="ChEBI" id="CHEBI:33019"/>
        <dbReference type="ChEBI" id="CHEBI:57502"/>
        <dbReference type="ChEBI" id="CHEBI:58017"/>
        <dbReference type="EC" id="2.4.2.19"/>
    </reaction>
</comment>
<dbReference type="CDD" id="cd01572">
    <property type="entry name" value="QPRTase"/>
    <property type="match status" value="1"/>
</dbReference>
<accession>A0A532VAE1</accession>
<dbReference type="UniPathway" id="UPA00253">
    <property type="reaction ID" value="UER00331"/>
</dbReference>
<comment type="similarity">
    <text evidence="3 12">Belongs to the NadC/ModD family.</text>
</comment>
<evidence type="ECO:0000256" key="8">
    <source>
        <dbReference type="ARBA" id="ARBA00022679"/>
    </source>
</evidence>
<feature type="binding site" evidence="13">
    <location>
        <begin position="243"/>
        <end position="245"/>
    </location>
    <ligand>
        <name>substrate</name>
    </ligand>
</feature>
<evidence type="ECO:0000256" key="4">
    <source>
        <dbReference type="ARBA" id="ARBA00011218"/>
    </source>
</evidence>
<evidence type="ECO:0000256" key="3">
    <source>
        <dbReference type="ARBA" id="ARBA00009400"/>
    </source>
</evidence>
<dbReference type="FunFam" id="3.90.1170.20:FF:000001">
    <property type="entry name" value="Nicotinate-nucleotide diphosphorylase (Carboxylating)"/>
    <property type="match status" value="1"/>
</dbReference>
<feature type="domain" description="Quinolinate phosphoribosyl transferase C-terminal" evidence="14">
    <location>
        <begin position="114"/>
        <end position="279"/>
    </location>
</feature>
<dbReference type="GO" id="GO:0005737">
    <property type="term" value="C:cytoplasm"/>
    <property type="evidence" value="ECO:0007669"/>
    <property type="project" value="TreeGrafter"/>
</dbReference>
<evidence type="ECO:0000256" key="6">
    <source>
        <dbReference type="ARBA" id="ARBA00022642"/>
    </source>
</evidence>
<feature type="binding site" evidence="13">
    <location>
        <position position="220"/>
    </location>
    <ligand>
        <name>substrate</name>
    </ligand>
</feature>
<dbReference type="NCBIfam" id="TIGR00078">
    <property type="entry name" value="nadC"/>
    <property type="match status" value="1"/>
</dbReference>
<evidence type="ECO:0000313" key="16">
    <source>
        <dbReference type="EMBL" id="TKJ44175.1"/>
    </source>
</evidence>
<dbReference type="InterPro" id="IPR027277">
    <property type="entry name" value="NadC/ModD"/>
</dbReference>
<dbReference type="EMBL" id="NJBO01000001">
    <property type="protein sequence ID" value="TKJ44175.1"/>
    <property type="molecule type" value="Genomic_DNA"/>
</dbReference>
<evidence type="ECO:0000256" key="12">
    <source>
        <dbReference type="PIRNR" id="PIRNR006250"/>
    </source>
</evidence>
<evidence type="ECO:0000256" key="10">
    <source>
        <dbReference type="ARBA" id="ARBA00047445"/>
    </source>
</evidence>
<evidence type="ECO:0000256" key="11">
    <source>
        <dbReference type="ARBA" id="ARBA00069173"/>
    </source>
</evidence>
<dbReference type="InterPro" id="IPR002638">
    <property type="entry name" value="Quinolinate_PRibosylTrfase_C"/>
</dbReference>
<comment type="function">
    <text evidence="1">Involved in the catabolism of quinolinic acid (QA).</text>
</comment>